<accession>A0ABR0RAT4</accession>
<comment type="caution">
    <text evidence="2">The sequence shown here is derived from an EMBL/GenBank/DDBJ whole genome shotgun (WGS) entry which is preliminary data.</text>
</comment>
<sequence length="438" mass="51164">MKMSCSNFFHRNPTSDGTPQSTQFQLAQDAQSHSPLLQLPQEILTMILRLLLVNSVPLTHLADPASGIHRKESSPHPHAQIAYPNYSFTPALLQTCQELLHQGTKLLYGENTLRITFVLGRGGWYSSATRSLNTCYILEITITYMESQDRFFDFRPEVYDEWPMAFRTPQESDKADSIRHALHRFEKYYITIAESSRRHWIHTNRSVAPRRTWLEYHCQAFANVVRLLHTVVHNKHVVLVLTFPQPEWTRKPGSPTRGIAGKNYVRDPTQWTLQEVVCLRWWKCRLIDIQTPYMPESPKIYLEKAITAPFSGRNPESDLDAYRDPKEDLLGRYFLIQRRITHMCDRIKLSSRRQSNSPFAERSRVQHPRDSFRHSQEHLMRDAMTDQQDSFNAQETILKESIRDNLAKWTSEQKEQYGTIAATIERHLDLLGTDVDWD</sequence>
<gene>
    <name evidence="2" type="ORF">PMZ80_010554</name>
</gene>
<name>A0ABR0RAT4_9EURO</name>
<evidence type="ECO:0000256" key="1">
    <source>
        <dbReference type="SAM" id="MobiDB-lite"/>
    </source>
</evidence>
<dbReference type="EMBL" id="JAVHJV010000018">
    <property type="protein sequence ID" value="KAK5937254.1"/>
    <property type="molecule type" value="Genomic_DNA"/>
</dbReference>
<dbReference type="GeneID" id="90004003"/>
<feature type="region of interest" description="Disordered" evidence="1">
    <location>
        <begin position="1"/>
        <end position="21"/>
    </location>
</feature>
<protein>
    <submittedName>
        <fullName evidence="2">Uncharacterized protein</fullName>
    </submittedName>
</protein>
<dbReference type="Proteomes" id="UP001334248">
    <property type="component" value="Unassembled WGS sequence"/>
</dbReference>
<reference evidence="2 3" key="1">
    <citation type="journal article" date="2023" name="Res Sq">
        <title>Genomic and morphological characterization of Knufia obscura isolated from the Mars 2020 spacecraft assembly facility.</title>
        <authorList>
            <person name="Chander A.M."/>
            <person name="Teixeira M.M."/>
            <person name="Singh N.K."/>
            <person name="Williams M.P."/>
            <person name="Parker C.W."/>
            <person name="Leo P."/>
            <person name="Stajich J.E."/>
            <person name="Torok T."/>
            <person name="Tighe S."/>
            <person name="Mason C.E."/>
            <person name="Venkateswaran K."/>
        </authorList>
    </citation>
    <scope>NUCLEOTIDE SEQUENCE [LARGE SCALE GENOMIC DNA]</scope>
    <source>
        <strain evidence="2 3">CCFEE 5817</strain>
    </source>
</reference>
<evidence type="ECO:0000313" key="3">
    <source>
        <dbReference type="Proteomes" id="UP001334248"/>
    </source>
</evidence>
<evidence type="ECO:0000313" key="2">
    <source>
        <dbReference type="EMBL" id="KAK5937254.1"/>
    </source>
</evidence>
<keyword evidence="3" id="KW-1185">Reference proteome</keyword>
<proteinExistence type="predicted"/>
<dbReference type="RefSeq" id="XP_064725344.1">
    <property type="nucleotide sequence ID" value="XM_064878943.1"/>
</dbReference>
<organism evidence="2 3">
    <name type="scientific">Knufia obscura</name>
    <dbReference type="NCBI Taxonomy" id="1635080"/>
    <lineage>
        <taxon>Eukaryota</taxon>
        <taxon>Fungi</taxon>
        <taxon>Dikarya</taxon>
        <taxon>Ascomycota</taxon>
        <taxon>Pezizomycotina</taxon>
        <taxon>Eurotiomycetes</taxon>
        <taxon>Chaetothyriomycetidae</taxon>
        <taxon>Chaetothyriales</taxon>
        <taxon>Trichomeriaceae</taxon>
        <taxon>Knufia</taxon>
    </lineage>
</organism>